<dbReference type="EMBL" id="HG001882">
    <property type="protein sequence ID" value="CDF37863.1"/>
    <property type="molecule type" value="Genomic_DNA"/>
</dbReference>
<dbReference type="RefSeq" id="XP_005717734.1">
    <property type="nucleotide sequence ID" value="XM_005717677.1"/>
</dbReference>
<reference evidence="1" key="2">
    <citation type="journal article" date="2013" name="Proc. Natl. Acad. Sci. U.S.A.">
        <title>Genome structure and metabolic features in the red seaweed Chondrus crispus shed light on evolution of the Archaeplastida.</title>
        <authorList>
            <person name="Collen J."/>
            <person name="Porcel B."/>
            <person name="Carre W."/>
            <person name="Ball S.G."/>
            <person name="Chaparro C."/>
            <person name="Tonon T."/>
            <person name="Barbeyron T."/>
            <person name="Michel G."/>
            <person name="Noel B."/>
            <person name="Valentin K."/>
            <person name="Elias M."/>
            <person name="Artiguenave F."/>
            <person name="Arun A."/>
            <person name="Aury J.M."/>
            <person name="Barbosa-Neto J.F."/>
            <person name="Bothwell J.H."/>
            <person name="Bouget F.Y."/>
            <person name="Brillet L."/>
            <person name="Cabello-Hurtado F."/>
            <person name="Capella-Gutierrez S."/>
            <person name="Charrier B."/>
            <person name="Cladiere L."/>
            <person name="Cock J.M."/>
            <person name="Coelho S.M."/>
            <person name="Colleoni C."/>
            <person name="Czjzek M."/>
            <person name="Da Silva C."/>
            <person name="Delage L."/>
            <person name="Denoeud F."/>
            <person name="Deschamps P."/>
            <person name="Dittami S.M."/>
            <person name="Gabalden T."/>
            <person name="Gachon C.M."/>
            <person name="Groisillier A."/>
            <person name="Herve C."/>
            <person name="Jabbari K."/>
            <person name="Katinka M."/>
            <person name="Kloareg B."/>
            <person name="Kowalczyk N."/>
            <person name="Labadie K."/>
            <person name="Leblanc C."/>
            <person name="Lopez P.J."/>
            <person name="McLachlan D.H."/>
            <person name="Meslet-Cladiere L."/>
            <person name="Moustafa A."/>
            <person name="Nehr Z."/>
            <person name="Nyvall Collen P."/>
            <person name="Panaud O."/>
            <person name="Partensky F."/>
            <person name="Poulain J."/>
            <person name="Rensing S.A."/>
            <person name="Rousvoal S."/>
            <person name="Samson G."/>
            <person name="Symeonidi A."/>
            <person name="Weissenbach J."/>
            <person name="Zambounis A."/>
            <person name="Wincker P."/>
            <person name="Boyen C."/>
        </authorList>
    </citation>
    <scope>NUCLEOTIDE SEQUENCE [LARGE SCALE GENOMIC DNA]</scope>
    <source>
        <strain evidence="1">Stackhouse</strain>
    </source>
</reference>
<dbReference type="RefSeq" id="XP_005717729.1">
    <property type="nucleotide sequence ID" value="XM_005717672.1"/>
</dbReference>
<accession>R7QJB9</accession>
<protein>
    <submittedName>
        <fullName evidence="1">Uncharacterized protein</fullName>
    </submittedName>
</protein>
<dbReference type="KEGG" id="ccp:CHC_T00006020001"/>
<reference evidence="1" key="3">
    <citation type="submission" date="2013-05" db="EMBL/GenBank/DDBJ databases">
        <authorList>
            <person name="Genoscope - CEA"/>
        </authorList>
    </citation>
    <scope>NUCLEOTIDE SEQUENCE</scope>
    <source>
        <strain evidence="1">Stackhouse</strain>
    </source>
</reference>
<dbReference type="Gramene" id="CDF37863">
    <property type="protein sequence ID" value="CDF37863"/>
    <property type="gene ID" value="CHC_T00006020001"/>
</dbReference>
<reference evidence="3" key="1">
    <citation type="journal article" date="2013" name="Proc. Natl. Acad. Sci. U.S.A.">
        <title>Genome structure and metabolic features in the red seaweed Chondrus crispus shed light on evolution of the Archaeplastida.</title>
        <authorList>
            <person name="Collen J."/>
            <person name="Porcel B."/>
            <person name="Carre W."/>
            <person name="Ball S.G."/>
            <person name="Chaparro C."/>
            <person name="Tonon T."/>
            <person name="Barbeyron T."/>
            <person name="Michel G."/>
            <person name="Noel B."/>
            <person name="Valentin K."/>
            <person name="Elias M."/>
            <person name="Artiguenave F."/>
            <person name="Arun A."/>
            <person name="Aury J.M."/>
            <person name="Barbosa-Neto J.F."/>
            <person name="Bothwell J.H."/>
            <person name="Bouget F.Y."/>
            <person name="Brillet L."/>
            <person name="Cabello-Hurtado F."/>
            <person name="Capella-Gutierrez S."/>
            <person name="Charrier B."/>
            <person name="Cladiere L."/>
            <person name="Cock J.M."/>
            <person name="Coelho S.M."/>
            <person name="Colleoni C."/>
            <person name="Czjzek M."/>
            <person name="Da Silva C."/>
            <person name="Delage L."/>
            <person name="Denoeud F."/>
            <person name="Deschamps P."/>
            <person name="Dittami S.M."/>
            <person name="Gabaldon T."/>
            <person name="Gachon C.M."/>
            <person name="Groisillier A."/>
            <person name="Herve C."/>
            <person name="Jabbari K."/>
            <person name="Katinka M."/>
            <person name="Kloareg B."/>
            <person name="Kowalczyk N."/>
            <person name="Labadie K."/>
            <person name="Leblanc C."/>
            <person name="Lopez P.J."/>
            <person name="McLachlan D.H."/>
            <person name="Meslet-Cladiere L."/>
            <person name="Moustafa A."/>
            <person name="Nehr Z."/>
            <person name="Nyvall Collen P."/>
            <person name="Panaud O."/>
            <person name="Partensky F."/>
            <person name="Poulain J."/>
            <person name="Rensing S.A."/>
            <person name="Rousvoal S."/>
            <person name="Samson G."/>
            <person name="Symeonidi A."/>
            <person name="Weissenbach J."/>
            <person name="Zambounis A."/>
            <person name="Wincker P."/>
            <person name="Boyen C."/>
        </authorList>
    </citation>
    <scope>NUCLEOTIDE SEQUENCE [LARGE SCALE GENOMIC DNA]</scope>
    <source>
        <strain evidence="3">cv. Stackhouse</strain>
    </source>
</reference>
<organism evidence="1 3">
    <name type="scientific">Chondrus crispus</name>
    <name type="common">Carrageen Irish moss</name>
    <name type="synonym">Polymorpha crispa</name>
    <dbReference type="NCBI Taxonomy" id="2769"/>
    <lineage>
        <taxon>Eukaryota</taxon>
        <taxon>Rhodophyta</taxon>
        <taxon>Florideophyceae</taxon>
        <taxon>Rhodymeniophycidae</taxon>
        <taxon>Gigartinales</taxon>
        <taxon>Gigartinaceae</taxon>
        <taxon>Chondrus</taxon>
    </lineage>
</organism>
<proteinExistence type="predicted"/>
<dbReference type="AlphaFoldDB" id="R7QJB9"/>
<dbReference type="Gramene" id="CDF37858">
    <property type="protein sequence ID" value="CDF37858"/>
    <property type="gene ID" value="CHC_T00006015001"/>
</dbReference>
<sequence>MKFEVRYGNEDRRLLPYSGIVHHYLLLLLRHSSPSCTALQRLLRE</sequence>
<evidence type="ECO:0000313" key="2">
    <source>
        <dbReference type="EMBL" id="CDF37863.1"/>
    </source>
</evidence>
<keyword evidence="3" id="KW-1185">Reference proteome</keyword>
<gene>
    <name evidence="1" type="ORF">CHC_T00006015001</name>
    <name evidence="2" type="ORF">CHC_T00006020001</name>
</gene>
<dbReference type="Proteomes" id="UP000012073">
    <property type="component" value="Unassembled WGS sequence"/>
</dbReference>
<dbReference type="GeneID" id="17325450"/>
<evidence type="ECO:0000313" key="3">
    <source>
        <dbReference type="Proteomes" id="UP000012073"/>
    </source>
</evidence>
<dbReference type="EMBL" id="HG001882">
    <property type="protein sequence ID" value="CDF37858.1"/>
    <property type="molecule type" value="Genomic_DNA"/>
</dbReference>
<dbReference type="KEGG" id="ccp:CHC_T00006015001"/>
<name>R7QJB9_CHOCR</name>
<evidence type="ECO:0000313" key="1">
    <source>
        <dbReference type="EMBL" id="CDF37858.1"/>
    </source>
</evidence>
<dbReference type="GeneID" id="17325471"/>